<dbReference type="AlphaFoldDB" id="A0A327Z9L7"/>
<proteinExistence type="predicted"/>
<evidence type="ECO:0000256" key="1">
    <source>
        <dbReference type="SAM" id="SignalP"/>
    </source>
</evidence>
<evidence type="ECO:0000313" key="3">
    <source>
        <dbReference type="Proteomes" id="UP000249341"/>
    </source>
</evidence>
<sequence length="140" mass="14824">MRRIPLLLAVACLAACGDGAPAAAPYTPGASHFAATTDDCGTFDLDQGEDVPEDAATCLLDAFTAQRVVTMKATFPTTEGDPIPVTYTTRADGRIDVTTDSRADGLGTPIIERETCSALTWDERDGLRTDGCDEPVRVEE</sequence>
<comment type="caution">
    <text evidence="2">The sequence shown here is derived from an EMBL/GenBank/DDBJ whole genome shotgun (WGS) entry which is preliminary data.</text>
</comment>
<evidence type="ECO:0000313" key="2">
    <source>
        <dbReference type="EMBL" id="RAK34626.1"/>
    </source>
</evidence>
<evidence type="ECO:0008006" key="4">
    <source>
        <dbReference type="Google" id="ProtNLM"/>
    </source>
</evidence>
<keyword evidence="1" id="KW-0732">Signal</keyword>
<name>A0A327Z9L7_9ACTN</name>
<reference evidence="2 3" key="1">
    <citation type="submission" date="2018-06" db="EMBL/GenBank/DDBJ databases">
        <title>Genomic Encyclopedia of Type Strains, Phase III (KMG-III): the genomes of soil and plant-associated and newly described type strains.</title>
        <authorList>
            <person name="Whitman W."/>
        </authorList>
    </citation>
    <scope>NUCLEOTIDE SEQUENCE [LARGE SCALE GENOMIC DNA]</scope>
    <source>
        <strain evidence="2 3">CGMCC 4.7090</strain>
    </source>
</reference>
<gene>
    <name evidence="2" type="ORF">B0I29_111228</name>
</gene>
<dbReference type="RefSeq" id="WP_111651271.1">
    <property type="nucleotide sequence ID" value="NZ_JACHWI010000017.1"/>
</dbReference>
<dbReference type="EMBL" id="QLMJ01000011">
    <property type="protein sequence ID" value="RAK34626.1"/>
    <property type="molecule type" value="Genomic_DNA"/>
</dbReference>
<dbReference type="Proteomes" id="UP000249341">
    <property type="component" value="Unassembled WGS sequence"/>
</dbReference>
<protein>
    <recommendedName>
        <fullName evidence="4">Subtilisin inhibitor-like</fullName>
    </recommendedName>
</protein>
<feature type="signal peptide" evidence="1">
    <location>
        <begin position="1"/>
        <end position="22"/>
    </location>
</feature>
<accession>A0A327Z9L7</accession>
<dbReference type="OrthoDB" id="4227064at2"/>
<feature type="chain" id="PRO_5016428061" description="Subtilisin inhibitor-like" evidence="1">
    <location>
        <begin position="23"/>
        <end position="140"/>
    </location>
</feature>
<organism evidence="2 3">
    <name type="scientific">Actinoplanes lutulentus</name>
    <dbReference type="NCBI Taxonomy" id="1287878"/>
    <lineage>
        <taxon>Bacteria</taxon>
        <taxon>Bacillati</taxon>
        <taxon>Actinomycetota</taxon>
        <taxon>Actinomycetes</taxon>
        <taxon>Micromonosporales</taxon>
        <taxon>Micromonosporaceae</taxon>
        <taxon>Actinoplanes</taxon>
    </lineage>
</organism>
<keyword evidence="3" id="KW-1185">Reference proteome</keyword>